<dbReference type="Proteomes" id="UP001341281">
    <property type="component" value="Chromosome 05"/>
</dbReference>
<feature type="compositionally biased region" description="Low complexity" evidence="1">
    <location>
        <begin position="26"/>
        <end position="37"/>
    </location>
</feature>
<evidence type="ECO:0000313" key="2">
    <source>
        <dbReference type="EMBL" id="WVZ73262.1"/>
    </source>
</evidence>
<gene>
    <name evidence="2" type="ORF">U9M48_021590</name>
</gene>
<proteinExistence type="predicted"/>
<dbReference type="EMBL" id="CP144749">
    <property type="protein sequence ID" value="WVZ73262.1"/>
    <property type="molecule type" value="Genomic_DNA"/>
</dbReference>
<organism evidence="2 3">
    <name type="scientific">Paspalum notatum var. saurae</name>
    <dbReference type="NCBI Taxonomy" id="547442"/>
    <lineage>
        <taxon>Eukaryota</taxon>
        <taxon>Viridiplantae</taxon>
        <taxon>Streptophyta</taxon>
        <taxon>Embryophyta</taxon>
        <taxon>Tracheophyta</taxon>
        <taxon>Spermatophyta</taxon>
        <taxon>Magnoliopsida</taxon>
        <taxon>Liliopsida</taxon>
        <taxon>Poales</taxon>
        <taxon>Poaceae</taxon>
        <taxon>PACMAD clade</taxon>
        <taxon>Panicoideae</taxon>
        <taxon>Andropogonodae</taxon>
        <taxon>Paspaleae</taxon>
        <taxon>Paspalinae</taxon>
        <taxon>Paspalum</taxon>
    </lineage>
</organism>
<feature type="region of interest" description="Disordered" evidence="1">
    <location>
        <begin position="1"/>
        <end position="64"/>
    </location>
</feature>
<dbReference type="AlphaFoldDB" id="A0AAQ3TKY3"/>
<sequence length="89" mass="9623">MRHPAASFLLRLSHPRRRGLADRGRPAAGAASSPFPSIDRDRPTPLLSADRGRPCLPSPPSTAAARASLPLLLRRLRPLAPPALLPLRR</sequence>
<protein>
    <submittedName>
        <fullName evidence="2">Uncharacterized protein</fullName>
    </submittedName>
</protein>
<evidence type="ECO:0000256" key="1">
    <source>
        <dbReference type="SAM" id="MobiDB-lite"/>
    </source>
</evidence>
<keyword evidence="3" id="KW-1185">Reference proteome</keyword>
<name>A0AAQ3TKY3_PASNO</name>
<reference evidence="2 3" key="1">
    <citation type="submission" date="2024-02" db="EMBL/GenBank/DDBJ databases">
        <title>High-quality chromosome-scale genome assembly of Pensacola bahiagrass (Paspalum notatum Flugge var. saurae).</title>
        <authorList>
            <person name="Vega J.M."/>
            <person name="Podio M."/>
            <person name="Orjuela J."/>
            <person name="Siena L.A."/>
            <person name="Pessino S.C."/>
            <person name="Combes M.C."/>
            <person name="Mariac C."/>
            <person name="Albertini E."/>
            <person name="Pupilli F."/>
            <person name="Ortiz J.P.A."/>
            <person name="Leblanc O."/>
        </authorList>
    </citation>
    <scope>NUCLEOTIDE SEQUENCE [LARGE SCALE GENOMIC DNA]</scope>
    <source>
        <strain evidence="2">R1</strain>
        <tissue evidence="2">Leaf</tissue>
    </source>
</reference>
<evidence type="ECO:0000313" key="3">
    <source>
        <dbReference type="Proteomes" id="UP001341281"/>
    </source>
</evidence>
<accession>A0AAQ3TKY3</accession>